<keyword evidence="11 14" id="KW-0289">Folate biosynthesis</keyword>
<name>A0A0E4G7H9_VIBCL</name>
<comment type="catalytic activity">
    <reaction evidence="1">
        <text>(7,8-dihydropterin-6-yl)methyl diphosphate + 4-aminobenzoate = 7,8-dihydropteroate + diphosphate</text>
        <dbReference type="Rhea" id="RHEA:19949"/>
        <dbReference type="ChEBI" id="CHEBI:17836"/>
        <dbReference type="ChEBI" id="CHEBI:17839"/>
        <dbReference type="ChEBI" id="CHEBI:33019"/>
        <dbReference type="ChEBI" id="CHEBI:72950"/>
        <dbReference type="EC" id="2.5.1.15"/>
    </reaction>
</comment>
<dbReference type="Proteomes" id="UP000323225">
    <property type="component" value="Unassembled WGS sequence"/>
</dbReference>
<dbReference type="InterPro" id="IPR000489">
    <property type="entry name" value="Pterin-binding_dom"/>
</dbReference>
<dbReference type="Proteomes" id="UP000294145">
    <property type="component" value="Unassembled WGS sequence"/>
</dbReference>
<dbReference type="EC" id="2.5.1.15" evidence="6 14"/>
<evidence type="ECO:0000256" key="5">
    <source>
        <dbReference type="ARBA" id="ARBA00011738"/>
    </source>
</evidence>
<dbReference type="EMBL" id="VIOS01000014">
    <property type="protein sequence ID" value="TQP15999.1"/>
    <property type="molecule type" value="Genomic_DNA"/>
</dbReference>
<evidence type="ECO:0000313" key="17">
    <source>
        <dbReference type="EMBL" id="RGP85388.1"/>
    </source>
</evidence>
<gene>
    <name evidence="19" type="primary">folP</name>
    <name evidence="17" type="ORF">BC353_15285</name>
    <name evidence="18" type="ORF">EYB64_10175</name>
    <name evidence="16" type="ORF">F0M16_04315</name>
    <name evidence="19" type="ORF">FLM02_05570</name>
    <name evidence="20" type="ORF">FXF03_08500</name>
</gene>
<evidence type="ECO:0000256" key="6">
    <source>
        <dbReference type="ARBA" id="ARBA00012458"/>
    </source>
</evidence>
<accession>A0A0E4G7H9</accession>
<dbReference type="PROSITE" id="PS50972">
    <property type="entry name" value="PTERIN_BINDING"/>
    <property type="match status" value="1"/>
</dbReference>
<evidence type="ECO:0000313" key="21">
    <source>
        <dbReference type="Proteomes" id="UP000266701"/>
    </source>
</evidence>
<evidence type="ECO:0000256" key="8">
    <source>
        <dbReference type="ARBA" id="ARBA00022679"/>
    </source>
</evidence>
<dbReference type="InterPro" id="IPR045031">
    <property type="entry name" value="DHP_synth-like"/>
</dbReference>
<dbReference type="NCBIfam" id="TIGR01496">
    <property type="entry name" value="DHPS"/>
    <property type="match status" value="1"/>
</dbReference>
<dbReference type="CDD" id="cd00739">
    <property type="entry name" value="DHPS"/>
    <property type="match status" value="1"/>
</dbReference>
<dbReference type="EMBL" id="VUAA01000003">
    <property type="protein sequence ID" value="KAA1256024.1"/>
    <property type="molecule type" value="Genomic_DNA"/>
</dbReference>
<dbReference type="Proteomes" id="UP000323819">
    <property type="component" value="Unassembled WGS sequence"/>
</dbReference>
<comment type="pathway">
    <text evidence="3 14">Cofactor biosynthesis; tetrahydrofolate biosynthesis; 7,8-dihydrofolate from 2-amino-4-hydroxy-6-hydroxymethyl-7,8-dihydropteridine diphosphate and 4-aminobenzoate: step 1/2.</text>
</comment>
<dbReference type="PROSITE" id="PS00793">
    <property type="entry name" value="DHPS_2"/>
    <property type="match status" value="1"/>
</dbReference>
<dbReference type="Pfam" id="PF00809">
    <property type="entry name" value="Pterin_bind"/>
    <property type="match status" value="1"/>
</dbReference>
<reference evidence="17 21" key="1">
    <citation type="journal article" date="2017" name="Emerg. Infect. Dis.">
        <title>Carbapenemase VCC-1-Producing Vibrio cholerae in Coastal Waters of Germany.</title>
        <authorList>
            <person name="Hammerl J.A."/>
            <person name="Jackel C."/>
            <person name="Bortolaia V."/>
            <person name="Schwartz K."/>
            <person name="Bier N."/>
            <person name="Hendriksen R.S."/>
            <person name="Guerra B."/>
            <person name="Strauch E."/>
        </authorList>
    </citation>
    <scope>NUCLEOTIDE SEQUENCE [LARGE SCALE GENOMIC DNA]</scope>
    <source>
        <strain evidence="17 21">VN-2825</strain>
    </source>
</reference>
<evidence type="ECO:0000256" key="1">
    <source>
        <dbReference type="ARBA" id="ARBA00000012"/>
    </source>
</evidence>
<evidence type="ECO:0000313" key="22">
    <source>
        <dbReference type="Proteomes" id="UP000294145"/>
    </source>
</evidence>
<dbReference type="InterPro" id="IPR011005">
    <property type="entry name" value="Dihydropteroate_synth-like_sf"/>
</dbReference>
<dbReference type="EMBL" id="VSIJ01000024">
    <property type="protein sequence ID" value="TXX65820.1"/>
    <property type="molecule type" value="Genomic_DNA"/>
</dbReference>
<evidence type="ECO:0000256" key="14">
    <source>
        <dbReference type="RuleBase" id="RU361205"/>
    </source>
</evidence>
<dbReference type="SUPFAM" id="SSF51717">
    <property type="entry name" value="Dihydropteroate synthetase-like"/>
    <property type="match status" value="1"/>
</dbReference>
<comment type="subunit">
    <text evidence="5">Homodimer.</text>
</comment>
<reference evidence="20 25" key="3">
    <citation type="submission" date="2019-06" db="EMBL/GenBank/DDBJ databases">
        <title>Vibrio cholerae phylogeny based on whole-genome sequencing reveals genetic diversity and population strucutre.</title>
        <authorList>
            <person name="Zhiqiu Y."/>
            <person name="Bin L."/>
            <person name="Lingyan J."/>
        </authorList>
    </citation>
    <scope>NUCLEOTIDE SEQUENCE [LARGE SCALE GENOMIC DNA]</scope>
    <source>
        <strain evidence="20 25">N2814</strain>
    </source>
</reference>
<evidence type="ECO:0000256" key="13">
    <source>
        <dbReference type="ARBA" id="ARBA00053449"/>
    </source>
</evidence>
<dbReference type="AlphaFoldDB" id="A0A0E4G7H9"/>
<keyword evidence="10 14" id="KW-0460">Magnesium</keyword>
<dbReference type="Proteomes" id="UP000266701">
    <property type="component" value="Unassembled WGS sequence"/>
</dbReference>
<evidence type="ECO:0000256" key="4">
    <source>
        <dbReference type="ARBA" id="ARBA00009503"/>
    </source>
</evidence>
<evidence type="ECO:0000256" key="3">
    <source>
        <dbReference type="ARBA" id="ARBA00004763"/>
    </source>
</evidence>
<evidence type="ECO:0000256" key="10">
    <source>
        <dbReference type="ARBA" id="ARBA00022842"/>
    </source>
</evidence>
<sequence length="278" mass="30396">MLKISHADKQLELHSPVVMGILNTTPDSFSDGGRYVDLDVALARAQQMIDLGVAIIDIGGESTRPGAPDVALEEELQRVIPLIKAIRKQNAEVWISIDTSKAEVMRQALAAGADLINDVRALQEPGALEVAAQAQVPVCIMHMQGQPRTMQANPHYDNIIEEVCQFLAERIAQCEAAGIKRENIILDPGFGFGKSVQHNYHLLAHLEQFHRFGLPVLAGMSRKSMIFKTLNKQPAECVAGSVACATLAAQKGAQIIRVHDVEQTIDALKMVQMMHNNL</sequence>
<dbReference type="FunFam" id="3.20.20.20:FF:000004">
    <property type="entry name" value="Dihydropteroate synthase"/>
    <property type="match status" value="1"/>
</dbReference>
<dbReference type="GO" id="GO:0004156">
    <property type="term" value="F:dihydropteroate synthase activity"/>
    <property type="evidence" value="ECO:0007669"/>
    <property type="project" value="UniProtKB-EC"/>
</dbReference>
<dbReference type="PROSITE" id="PS00792">
    <property type="entry name" value="DHPS_1"/>
    <property type="match status" value="1"/>
</dbReference>
<dbReference type="GO" id="GO:0005829">
    <property type="term" value="C:cytosol"/>
    <property type="evidence" value="ECO:0007669"/>
    <property type="project" value="TreeGrafter"/>
</dbReference>
<comment type="similarity">
    <text evidence="4 14">Belongs to the DHPS family.</text>
</comment>
<dbReference type="InterPro" id="IPR006390">
    <property type="entry name" value="DHP_synth_dom"/>
</dbReference>
<keyword evidence="8 14" id="KW-0808">Transferase</keyword>
<dbReference type="EMBL" id="SISP01000015">
    <property type="protein sequence ID" value="TBM42241.1"/>
    <property type="molecule type" value="Genomic_DNA"/>
</dbReference>
<proteinExistence type="inferred from homology"/>
<protein>
    <recommendedName>
        <fullName evidence="7 14">Dihydropteroate synthase</fullName>
        <shortName evidence="14">DHPS</shortName>
        <ecNumber evidence="6 14">2.5.1.15</ecNumber>
    </recommendedName>
    <alternativeName>
        <fullName evidence="12 14">Dihydropteroate pyrophosphorylase</fullName>
    </alternativeName>
</protein>
<evidence type="ECO:0000256" key="7">
    <source>
        <dbReference type="ARBA" id="ARBA00016919"/>
    </source>
</evidence>
<dbReference type="Gene3D" id="3.20.20.20">
    <property type="entry name" value="Dihydropteroate synthase-like"/>
    <property type="match status" value="1"/>
</dbReference>
<dbReference type="Proteomes" id="UP000319979">
    <property type="component" value="Unassembled WGS sequence"/>
</dbReference>
<organism evidence="19 23">
    <name type="scientific">Vibrio cholerae</name>
    <dbReference type="NCBI Taxonomy" id="666"/>
    <lineage>
        <taxon>Bacteria</taxon>
        <taxon>Pseudomonadati</taxon>
        <taxon>Pseudomonadota</taxon>
        <taxon>Gammaproteobacteria</taxon>
        <taxon>Vibrionales</taxon>
        <taxon>Vibrionaceae</taxon>
        <taxon>Vibrio</taxon>
    </lineage>
</organism>
<dbReference type="EMBL" id="MCBA01000157">
    <property type="protein sequence ID" value="RGP85388.1"/>
    <property type="molecule type" value="Genomic_DNA"/>
</dbReference>
<reference evidence="18 22" key="2">
    <citation type="submission" date="2019-02" db="EMBL/GenBank/DDBJ databases">
        <title>Genomic plasticity associated with the antimicrobial resistance in Vibrio cholerae.</title>
        <authorList>
            <person name="Verma J."/>
            <person name="Bag S."/>
            <person name="Saha B."/>
            <person name="Kumar P."/>
            <person name="Ghosh T.S."/>
            <person name="Dayal M."/>
            <person name="Senapati T."/>
            <person name="Mehra S."/>
            <person name="Dey P."/>
            <person name="Desigamani A."/>
            <person name="Kumar D."/>
            <person name="Rana P."/>
            <person name="Kumar B."/>
            <person name="Maiti T.K."/>
            <person name="Sharma N.C."/>
            <person name="Bhadra R.K."/>
            <person name="Mutreja A."/>
            <person name="Nair G.B."/>
            <person name="Ramamurthy T."/>
            <person name="Das B."/>
        </authorList>
    </citation>
    <scope>NUCLEOTIDE SEQUENCE [LARGE SCALE GENOMIC DNA]</scope>
    <source>
        <strain evidence="18 22">IDH06781</strain>
    </source>
</reference>
<evidence type="ECO:0000313" key="18">
    <source>
        <dbReference type="EMBL" id="TBM42241.1"/>
    </source>
</evidence>
<dbReference type="PANTHER" id="PTHR20941">
    <property type="entry name" value="FOLATE SYNTHESIS PROTEINS"/>
    <property type="match status" value="1"/>
</dbReference>
<comment type="caution">
    <text evidence="19">The sequence shown here is derived from an EMBL/GenBank/DDBJ whole genome shotgun (WGS) entry which is preliminary data.</text>
</comment>
<reference evidence="19 23" key="4">
    <citation type="submission" date="2019-07" db="EMBL/GenBank/DDBJ databases">
        <title>Phenotypic and genotypic antimicrobial resistance traits of Vibrio cholerae non-O1/non-O139 isolated from a large Austrian lake frequently associated with cases of infection.</title>
        <authorList>
            <person name="Lepuschitz S."/>
            <person name="Baron S."/>
            <person name="Larvor E."/>
            <person name="Granier S."/>
            <person name="Pretzer C."/>
            <person name="Mach R.L."/>
            <person name="Farnleitner A.H."/>
            <person name="Ruppitsch W."/>
            <person name="Pleininger S."/>
            <person name="Indra A."/>
            <person name="Kirschner A.K.T."/>
        </authorList>
    </citation>
    <scope>NUCLEOTIDE SEQUENCE [LARGE SCALE GENOMIC DNA]</scope>
    <source>
        <strain evidence="19 23">A12JL36W90</strain>
    </source>
</reference>
<keyword evidence="9 14" id="KW-0479">Metal-binding</keyword>
<dbReference type="GO" id="GO:0046872">
    <property type="term" value="F:metal ion binding"/>
    <property type="evidence" value="ECO:0007669"/>
    <property type="project" value="UniProtKB-KW"/>
</dbReference>
<evidence type="ECO:0000256" key="11">
    <source>
        <dbReference type="ARBA" id="ARBA00022909"/>
    </source>
</evidence>
<evidence type="ECO:0000313" key="24">
    <source>
        <dbReference type="Proteomes" id="UP000323225"/>
    </source>
</evidence>
<feature type="domain" description="Pterin-binding" evidence="15">
    <location>
        <begin position="16"/>
        <end position="269"/>
    </location>
</feature>
<evidence type="ECO:0000313" key="25">
    <source>
        <dbReference type="Proteomes" id="UP000323819"/>
    </source>
</evidence>
<evidence type="ECO:0000256" key="12">
    <source>
        <dbReference type="ARBA" id="ARBA00030193"/>
    </source>
</evidence>
<dbReference type="UniPathway" id="UPA00077">
    <property type="reaction ID" value="UER00156"/>
</dbReference>
<evidence type="ECO:0000256" key="2">
    <source>
        <dbReference type="ARBA" id="ARBA00001946"/>
    </source>
</evidence>
<reference evidence="16 24" key="5">
    <citation type="submission" date="2019-09" db="EMBL/GenBank/DDBJ databases">
        <authorList>
            <person name="Kritzky A."/>
            <person name="Schelkanova E.Y."/>
            <person name="Alkhova Z.V."/>
            <person name="Smirnova N.I."/>
        </authorList>
    </citation>
    <scope>NUCLEOTIDE SEQUENCE [LARGE SCALE GENOMIC DNA]</scope>
    <source>
        <strain evidence="16 24">M1526</strain>
    </source>
</reference>
<evidence type="ECO:0000313" key="19">
    <source>
        <dbReference type="EMBL" id="TQP15999.1"/>
    </source>
</evidence>
<evidence type="ECO:0000313" key="20">
    <source>
        <dbReference type="EMBL" id="TXX65820.1"/>
    </source>
</evidence>
<dbReference type="PANTHER" id="PTHR20941:SF1">
    <property type="entry name" value="FOLIC ACID SYNTHESIS PROTEIN FOL1"/>
    <property type="match status" value="1"/>
</dbReference>
<evidence type="ECO:0000313" key="16">
    <source>
        <dbReference type="EMBL" id="KAA1256024.1"/>
    </source>
</evidence>
<evidence type="ECO:0000256" key="9">
    <source>
        <dbReference type="ARBA" id="ARBA00022723"/>
    </source>
</evidence>
<dbReference type="GO" id="GO:0046654">
    <property type="term" value="P:tetrahydrofolate biosynthetic process"/>
    <property type="evidence" value="ECO:0007669"/>
    <property type="project" value="UniProtKB-UniPathway"/>
</dbReference>
<dbReference type="GO" id="GO:0046656">
    <property type="term" value="P:folic acid biosynthetic process"/>
    <property type="evidence" value="ECO:0007669"/>
    <property type="project" value="UniProtKB-KW"/>
</dbReference>
<evidence type="ECO:0000313" key="23">
    <source>
        <dbReference type="Proteomes" id="UP000319979"/>
    </source>
</evidence>
<dbReference type="RefSeq" id="WP_000913079.1">
    <property type="nucleotide sequence ID" value="NZ_CGHE01000163.1"/>
</dbReference>
<comment type="function">
    <text evidence="13 14">Catalyzes the condensation of para-aminobenzoate (pABA) with 6-hydroxymethyl-7,8-dihydropterin diphosphate (DHPt-PP) to form 7,8-dihydropteroate (H2Pte), the immediate precursor of folate derivatives.</text>
</comment>
<evidence type="ECO:0000259" key="15">
    <source>
        <dbReference type="PROSITE" id="PS50972"/>
    </source>
</evidence>
<comment type="cofactor">
    <cofactor evidence="2 14">
        <name>Mg(2+)</name>
        <dbReference type="ChEBI" id="CHEBI:18420"/>
    </cofactor>
</comment>